<name>A0A6G0WM41_9STRA</name>
<dbReference type="EMBL" id="VJMJ01000178">
    <property type="protein sequence ID" value="KAF0728369.1"/>
    <property type="molecule type" value="Genomic_DNA"/>
</dbReference>
<organism evidence="1 2">
    <name type="scientific">Aphanomyces euteiches</name>
    <dbReference type="NCBI Taxonomy" id="100861"/>
    <lineage>
        <taxon>Eukaryota</taxon>
        <taxon>Sar</taxon>
        <taxon>Stramenopiles</taxon>
        <taxon>Oomycota</taxon>
        <taxon>Saprolegniomycetes</taxon>
        <taxon>Saprolegniales</taxon>
        <taxon>Verrucalvaceae</taxon>
        <taxon>Aphanomyces</taxon>
    </lineage>
</organism>
<evidence type="ECO:0000313" key="2">
    <source>
        <dbReference type="Proteomes" id="UP000481153"/>
    </source>
</evidence>
<gene>
    <name evidence="1" type="ORF">Ae201684_013734</name>
</gene>
<protein>
    <submittedName>
        <fullName evidence="1">Uncharacterized protein</fullName>
    </submittedName>
</protein>
<evidence type="ECO:0000313" key="1">
    <source>
        <dbReference type="EMBL" id="KAF0728369.1"/>
    </source>
</evidence>
<keyword evidence="2" id="KW-1185">Reference proteome</keyword>
<proteinExistence type="predicted"/>
<comment type="caution">
    <text evidence="1">The sequence shown here is derived from an EMBL/GenBank/DDBJ whole genome shotgun (WGS) entry which is preliminary data.</text>
</comment>
<dbReference type="AlphaFoldDB" id="A0A6G0WM41"/>
<sequence length="68" mass="7784">MIWVIHFTVASRPKGCRTFDINECEIRTTCTAHIPIMKWATRFTVECGLVELRGSRYYLGSPGASYNK</sequence>
<reference evidence="1 2" key="1">
    <citation type="submission" date="2019-07" db="EMBL/GenBank/DDBJ databases">
        <title>Genomics analysis of Aphanomyces spp. identifies a new class of oomycete effector associated with host adaptation.</title>
        <authorList>
            <person name="Gaulin E."/>
        </authorList>
    </citation>
    <scope>NUCLEOTIDE SEQUENCE [LARGE SCALE GENOMIC DNA]</scope>
    <source>
        <strain evidence="1 2">ATCC 201684</strain>
    </source>
</reference>
<dbReference type="Proteomes" id="UP000481153">
    <property type="component" value="Unassembled WGS sequence"/>
</dbReference>
<accession>A0A6G0WM41</accession>